<dbReference type="Pfam" id="PF15295">
    <property type="entry name" value="CCDC50_N"/>
    <property type="match status" value="1"/>
</dbReference>
<evidence type="ECO:0000313" key="5">
    <source>
        <dbReference type="EMBL" id="JAG17622.1"/>
    </source>
</evidence>
<reference evidence="7" key="3">
    <citation type="submission" date="2014-09" db="EMBL/GenBank/DDBJ databases">
        <authorList>
            <person name="Magalhaes I.L.F."/>
            <person name="Oliveira U."/>
            <person name="Santos F.R."/>
            <person name="Vidigal T.H.D.A."/>
            <person name="Brescovit A.D."/>
            <person name="Santos A.J."/>
        </authorList>
    </citation>
    <scope>NUCLEOTIDE SEQUENCE</scope>
</reference>
<dbReference type="EMBL" id="GBHO01005879">
    <property type="protein sequence ID" value="JAG37725.1"/>
    <property type="molecule type" value="Transcribed_RNA"/>
</dbReference>
<protein>
    <submittedName>
        <fullName evidence="6">Coiled-coil domain-containing protein 50</fullName>
    </submittedName>
</protein>
<dbReference type="InterPro" id="IPR039303">
    <property type="entry name" value="CCDC50"/>
</dbReference>
<evidence type="ECO:0000313" key="6">
    <source>
        <dbReference type="EMBL" id="JAG37725.1"/>
    </source>
</evidence>
<name>A0A0A9Z7G0_LYGHE</name>
<proteinExistence type="predicted"/>
<organism evidence="6">
    <name type="scientific">Lygus hesperus</name>
    <name type="common">Western plant bug</name>
    <dbReference type="NCBI Taxonomy" id="30085"/>
    <lineage>
        <taxon>Eukaryota</taxon>
        <taxon>Metazoa</taxon>
        <taxon>Ecdysozoa</taxon>
        <taxon>Arthropoda</taxon>
        <taxon>Hexapoda</taxon>
        <taxon>Insecta</taxon>
        <taxon>Pterygota</taxon>
        <taxon>Neoptera</taxon>
        <taxon>Paraneoptera</taxon>
        <taxon>Hemiptera</taxon>
        <taxon>Heteroptera</taxon>
        <taxon>Panheteroptera</taxon>
        <taxon>Cimicomorpha</taxon>
        <taxon>Miridae</taxon>
        <taxon>Mirini</taxon>
        <taxon>Lygus</taxon>
    </lineage>
</organism>
<reference evidence="6" key="2">
    <citation type="submission" date="2014-07" db="EMBL/GenBank/DDBJ databases">
        <authorList>
            <person name="Hull J."/>
        </authorList>
    </citation>
    <scope>NUCLEOTIDE SEQUENCE</scope>
</reference>
<evidence type="ECO:0000313" key="7">
    <source>
        <dbReference type="EMBL" id="JAG63576.1"/>
    </source>
</evidence>
<accession>A0A0A9Z7G0</accession>
<evidence type="ECO:0000256" key="3">
    <source>
        <dbReference type="SAM" id="MobiDB-lite"/>
    </source>
</evidence>
<dbReference type="EMBL" id="GBHO01025982">
    <property type="protein sequence ID" value="JAG17622.1"/>
    <property type="molecule type" value="Transcribed_RNA"/>
</dbReference>
<feature type="region of interest" description="Disordered" evidence="3">
    <location>
        <begin position="345"/>
        <end position="423"/>
    </location>
</feature>
<sequence length="423" mass="47881">MSASNIQCQIGHMAGNKPISDTMPKRGKVTEMCKEWLVHEDGALAYQLQQEEVEKHYSGNKSRNAIVREDFPMAKDAQRRAQDEAMADYYIQTKLLEEEDERIAREIAERLEREEAEKMRRLEVEDQRMARIMQERDKRAKLLSRQGDINAVGLPLPDSVVPDGAYGGVAHRPVTRGATGVDARVYENLPPPLPSHHRGRRTMVDVEQQFRRMQLEDDVAEPIWPPPPDPDQITKANQEKSDEELAKRLQLEEQSAELDMVDRDRMLAIEVQDLELAKMLQEKEKARLRRAKEKARAKALAKKQMEENGQQHMPTREGTAEDPLALQLPAEQMVNIATAIDPTYVPPKAGQSTPPRSANSTLSSCGSNVGALRHSPCYLPPDNILLDDTVEDSPPYMPVQGQRRTSSIEKKKKKSKDGDCKQQ</sequence>
<feature type="coiled-coil region" evidence="2">
    <location>
        <begin position="97"/>
        <end position="128"/>
    </location>
</feature>
<reference evidence="6" key="1">
    <citation type="journal article" date="2014" name="PLoS ONE">
        <title>Transcriptome-Based Identification of ABC Transporters in the Western Tarnished Plant Bug Lygus hesperus.</title>
        <authorList>
            <person name="Hull J.J."/>
            <person name="Chaney K."/>
            <person name="Geib S.M."/>
            <person name="Fabrick J.A."/>
            <person name="Brent C.S."/>
            <person name="Walsh D."/>
            <person name="Lavine L.C."/>
        </authorList>
    </citation>
    <scope>NUCLEOTIDE SEQUENCE</scope>
</reference>
<evidence type="ECO:0000256" key="2">
    <source>
        <dbReference type="SAM" id="Coils"/>
    </source>
</evidence>
<keyword evidence="1 2" id="KW-0175">Coiled coil</keyword>
<dbReference type="EMBL" id="GBRD01002245">
    <property type="protein sequence ID" value="JAG63576.1"/>
    <property type="molecule type" value="Transcribed_RNA"/>
</dbReference>
<dbReference type="InterPro" id="IPR029311">
    <property type="entry name" value="CCDC50_N"/>
</dbReference>
<evidence type="ECO:0000256" key="1">
    <source>
        <dbReference type="ARBA" id="ARBA00023054"/>
    </source>
</evidence>
<dbReference type="PANTHER" id="PTHR22115">
    <property type="entry name" value="C3ORF6 PROTEIN-RELATED"/>
    <property type="match status" value="1"/>
</dbReference>
<feature type="domain" description="Coiled-coil" evidence="4">
    <location>
        <begin position="28"/>
        <end position="139"/>
    </location>
</feature>
<evidence type="ECO:0000259" key="4">
    <source>
        <dbReference type="Pfam" id="PF15295"/>
    </source>
</evidence>
<feature type="coiled-coil region" evidence="2">
    <location>
        <begin position="269"/>
        <end position="308"/>
    </location>
</feature>
<dbReference type="EMBL" id="GBRD01002244">
    <property type="protein sequence ID" value="JAG63577.1"/>
    <property type="molecule type" value="Transcribed_RNA"/>
</dbReference>
<dbReference type="AlphaFoldDB" id="A0A0A9Z7G0"/>
<dbReference type="PANTHER" id="PTHR22115:SF4">
    <property type="entry name" value="COILED-COIL DOMAIN-CONTAINING PROTEIN"/>
    <property type="match status" value="1"/>
</dbReference>
<gene>
    <name evidence="6" type="primary">CCDC50_0</name>
    <name evidence="5" type="synonym">CCDC50_1</name>
    <name evidence="6" type="ORF">CM83_97512</name>
    <name evidence="5" type="ORF">CM83_97515</name>
</gene>
<feature type="compositionally biased region" description="Polar residues" evidence="3">
    <location>
        <begin position="350"/>
        <end position="367"/>
    </location>
</feature>
<feature type="region of interest" description="Disordered" evidence="3">
    <location>
        <begin position="220"/>
        <end position="242"/>
    </location>
</feature>